<organism evidence="1 2">
    <name type="scientific">Phytophthora megakarya</name>
    <dbReference type="NCBI Taxonomy" id="4795"/>
    <lineage>
        <taxon>Eukaryota</taxon>
        <taxon>Sar</taxon>
        <taxon>Stramenopiles</taxon>
        <taxon>Oomycota</taxon>
        <taxon>Peronosporomycetes</taxon>
        <taxon>Peronosporales</taxon>
        <taxon>Peronosporaceae</taxon>
        <taxon>Phytophthora</taxon>
    </lineage>
</organism>
<name>A0A225WA28_9STRA</name>
<evidence type="ECO:0000313" key="2">
    <source>
        <dbReference type="Proteomes" id="UP000198211"/>
    </source>
</evidence>
<dbReference type="EMBL" id="NBNE01001331">
    <property type="protein sequence ID" value="OWZ14475.1"/>
    <property type="molecule type" value="Genomic_DNA"/>
</dbReference>
<sequence length="143" mass="16618">NAGIIDAKGKPLRERDFPLFLPTTLMKLRVRMESPGVYLLTPPLSTRPFTIRHYGQLRRWCASIFACIPKRVWQVVLEPIRPQKFPILKHSYQWKVLTDRSVIATLPQRANIPIIRLEQDARSGLGLLVNETTIRTLTMMYKH</sequence>
<proteinExistence type="predicted"/>
<dbReference type="Proteomes" id="UP000198211">
    <property type="component" value="Unassembled WGS sequence"/>
</dbReference>
<evidence type="ECO:0000313" key="1">
    <source>
        <dbReference type="EMBL" id="OWZ14475.1"/>
    </source>
</evidence>
<reference evidence="2" key="1">
    <citation type="submission" date="2017-03" db="EMBL/GenBank/DDBJ databases">
        <title>Phytopthora megakarya and P. palmivora, two closely related causual agents of cacao black pod achieved similar genome size and gene model numbers by different mechanisms.</title>
        <authorList>
            <person name="Ali S."/>
            <person name="Shao J."/>
            <person name="Larry D.J."/>
            <person name="Kronmiller B."/>
            <person name="Shen D."/>
            <person name="Strem M.D."/>
            <person name="Melnick R.L."/>
            <person name="Guiltinan M.J."/>
            <person name="Tyler B.M."/>
            <person name="Meinhardt L.W."/>
            <person name="Bailey B.A."/>
        </authorList>
    </citation>
    <scope>NUCLEOTIDE SEQUENCE [LARGE SCALE GENOMIC DNA]</scope>
    <source>
        <strain evidence="2">zdho120</strain>
    </source>
</reference>
<feature type="non-terminal residue" evidence="1">
    <location>
        <position position="1"/>
    </location>
</feature>
<gene>
    <name evidence="1" type="ORF">PHMEG_00012048</name>
</gene>
<keyword evidence="2" id="KW-1185">Reference proteome</keyword>
<accession>A0A225WA28</accession>
<dbReference type="AlphaFoldDB" id="A0A225WA28"/>
<protein>
    <submittedName>
        <fullName evidence="1">Uncharacterized protein</fullName>
    </submittedName>
</protein>
<comment type="caution">
    <text evidence="1">The sequence shown here is derived from an EMBL/GenBank/DDBJ whole genome shotgun (WGS) entry which is preliminary data.</text>
</comment>